<evidence type="ECO:0000313" key="2">
    <source>
        <dbReference type="Proteomes" id="UP000030640"/>
    </source>
</evidence>
<dbReference type="AlphaFoldDB" id="W7AFN0"/>
<proteinExistence type="predicted"/>
<reference evidence="1 2" key="1">
    <citation type="submission" date="2013-02" db="EMBL/GenBank/DDBJ databases">
        <title>The Genome Sequence of Plasmodium inui San Antonio 1.</title>
        <authorList>
            <consortium name="The Broad Institute Genome Sequencing Platform"/>
            <consortium name="The Broad Institute Genome Sequencing Center for Infectious Disease"/>
            <person name="Neafsey D."/>
            <person name="Cheeseman I."/>
            <person name="Volkman S."/>
            <person name="Adams J."/>
            <person name="Walker B."/>
            <person name="Young S.K."/>
            <person name="Zeng Q."/>
            <person name="Gargeya S."/>
            <person name="Fitzgerald M."/>
            <person name="Haas B."/>
            <person name="Abouelleil A."/>
            <person name="Alvarado L."/>
            <person name="Arachchi H.M."/>
            <person name="Berlin A.M."/>
            <person name="Chapman S.B."/>
            <person name="Dewar J."/>
            <person name="Goldberg J."/>
            <person name="Griggs A."/>
            <person name="Gujja S."/>
            <person name="Hansen M."/>
            <person name="Howarth C."/>
            <person name="Imamovic A."/>
            <person name="Larimer J."/>
            <person name="McCowan C."/>
            <person name="Murphy C."/>
            <person name="Neiman D."/>
            <person name="Pearson M."/>
            <person name="Priest M."/>
            <person name="Roberts A."/>
            <person name="Saif S."/>
            <person name="Shea T."/>
            <person name="Sisk P."/>
            <person name="Sykes S."/>
            <person name="Wortman J."/>
            <person name="Nusbaum C."/>
            <person name="Birren B."/>
        </authorList>
    </citation>
    <scope>NUCLEOTIDE SEQUENCE [LARGE SCALE GENOMIC DNA]</scope>
    <source>
        <strain evidence="1 2">San Antonio 1</strain>
    </source>
</reference>
<dbReference type="RefSeq" id="XP_008819319.1">
    <property type="nucleotide sequence ID" value="XM_008821097.1"/>
</dbReference>
<keyword evidence="2" id="KW-1185">Reference proteome</keyword>
<accession>W7AFN0</accession>
<dbReference type="GeneID" id="20040800"/>
<gene>
    <name evidence="1" type="ORF">C922_05526</name>
</gene>
<evidence type="ECO:0000313" key="1">
    <source>
        <dbReference type="EMBL" id="EUD64091.1"/>
    </source>
</evidence>
<dbReference type="Proteomes" id="UP000030640">
    <property type="component" value="Unassembled WGS sequence"/>
</dbReference>
<protein>
    <submittedName>
        <fullName evidence="1">Uncharacterized protein</fullName>
    </submittedName>
</protein>
<dbReference type="VEuPathDB" id="PlasmoDB:C922_05526"/>
<name>W7AFN0_9APIC</name>
<dbReference type="EMBL" id="KI965548">
    <property type="protein sequence ID" value="EUD64091.1"/>
    <property type="molecule type" value="Genomic_DNA"/>
</dbReference>
<organism evidence="1 2">
    <name type="scientific">Plasmodium inui San Antonio 1</name>
    <dbReference type="NCBI Taxonomy" id="1237626"/>
    <lineage>
        <taxon>Eukaryota</taxon>
        <taxon>Sar</taxon>
        <taxon>Alveolata</taxon>
        <taxon>Apicomplexa</taxon>
        <taxon>Aconoidasida</taxon>
        <taxon>Haemosporida</taxon>
        <taxon>Plasmodiidae</taxon>
        <taxon>Plasmodium</taxon>
        <taxon>Plasmodium (Plasmodium)</taxon>
    </lineage>
</organism>
<sequence>MKTSSCMMYYNPAHNLSLAGSAHAVVATTHNSTGTARLRNTRLLLTHVQRHLKLVYASESHVGRDYTYILKNKGNINSSCKEFLIEDFQRRSLTPTWDTLDRRWPAHIIQELINNEAIMCESSKGGLSGNVNPCNSFIHNIRNIQIVMITHNKEILQKIRYIKERVLTTRINIIIEYHRELSVAVQETLSMRNKTFSTEVKHQAKYLLDLQREMRKMHTLQQRLNEGILVGIAIFKIRNHQQEFGRIRTIIIKQ</sequence>